<accession>A0A0E9WGR2</accession>
<dbReference type="EMBL" id="GBXM01019899">
    <property type="protein sequence ID" value="JAH88678.1"/>
    <property type="molecule type" value="Transcribed_RNA"/>
</dbReference>
<proteinExistence type="predicted"/>
<organism evidence="1">
    <name type="scientific">Anguilla anguilla</name>
    <name type="common">European freshwater eel</name>
    <name type="synonym">Muraena anguilla</name>
    <dbReference type="NCBI Taxonomy" id="7936"/>
    <lineage>
        <taxon>Eukaryota</taxon>
        <taxon>Metazoa</taxon>
        <taxon>Chordata</taxon>
        <taxon>Craniata</taxon>
        <taxon>Vertebrata</taxon>
        <taxon>Euteleostomi</taxon>
        <taxon>Actinopterygii</taxon>
        <taxon>Neopterygii</taxon>
        <taxon>Teleostei</taxon>
        <taxon>Anguilliformes</taxon>
        <taxon>Anguillidae</taxon>
        <taxon>Anguilla</taxon>
    </lineage>
</organism>
<name>A0A0E9WGR2_ANGAN</name>
<sequence length="18" mass="1978">MKQKAKNGTICTLTISLK</sequence>
<evidence type="ECO:0000313" key="1">
    <source>
        <dbReference type="EMBL" id="JAH88678.1"/>
    </source>
</evidence>
<protein>
    <submittedName>
        <fullName evidence="1">Uncharacterized protein</fullName>
    </submittedName>
</protein>
<reference evidence="1" key="2">
    <citation type="journal article" date="2015" name="Fish Shellfish Immunol.">
        <title>Early steps in the European eel (Anguilla anguilla)-Vibrio vulnificus interaction in the gills: Role of the RtxA13 toxin.</title>
        <authorList>
            <person name="Callol A."/>
            <person name="Pajuelo D."/>
            <person name="Ebbesson L."/>
            <person name="Teles M."/>
            <person name="MacKenzie S."/>
            <person name="Amaro C."/>
        </authorList>
    </citation>
    <scope>NUCLEOTIDE SEQUENCE</scope>
</reference>
<dbReference type="AlphaFoldDB" id="A0A0E9WGR2"/>
<reference evidence="1" key="1">
    <citation type="submission" date="2014-11" db="EMBL/GenBank/DDBJ databases">
        <authorList>
            <person name="Amaro Gonzalez C."/>
        </authorList>
    </citation>
    <scope>NUCLEOTIDE SEQUENCE</scope>
</reference>